<keyword evidence="4" id="KW-1185">Reference proteome</keyword>
<sequence>MQCWWWLLARQGHLIRNITGHCAGSVPLFLGVPCLPTGCLPSVDPNSEDRSNASHKEVESSRTGELSPLVEEQRGYNLRPRKDDSVTIARRREQQNHKEAEILRQKELDEHVRRASNRIREIISKMPKQRDKEDEDLKNRTEIINTDTSGVMEMEKWRPYFLQPDIGLFKTTLKGTSWAVEELALQVAPSVVALQSVTAIREDPFYCSGTIFESYRKTCSIVTVANLVKNCPDKDELAEGLEINVCLQNHQTCIGKLLYHDFYYNVCVVQIESPVHLPKQDFNSNIGVINFDESCSRDVVALGRGKETRTLMVNTGRIVPKSSDFDCEELLVSTCRISKAHVGGPLMNFDGDFVGLNYYHHKETPFIPSFIVLKCLQQFKLFRKVVRPWHGLRVRTLFGEGCNEFKKMQNSFCGTTGVIIQKIEEQSSAKTSGLNEGDIMNCVNGVYFSNAAELGGILLDIGTMYMLDCQRVQQLDDSNKMCIKFGVRGCEHERTIVVDKPTPSGLNRWPFPKPIIVKKYIEGVLEEEEWYAIES</sequence>
<reference evidence="4" key="1">
    <citation type="submission" date="2024-06" db="EMBL/GenBank/DDBJ databases">
        <authorList>
            <person name="Ryan C."/>
        </authorList>
    </citation>
    <scope>NUCLEOTIDE SEQUENCE [LARGE SCALE GENOMIC DNA]</scope>
</reference>
<dbReference type="PANTHER" id="PTHR47389">
    <property type="entry name" value="OS09G0436400 PROTEIN"/>
    <property type="match status" value="1"/>
</dbReference>
<protein>
    <recommendedName>
        <fullName evidence="5">PDZ domain-containing protein</fullName>
    </recommendedName>
</protein>
<reference evidence="3 4" key="2">
    <citation type="submission" date="2024-10" db="EMBL/GenBank/DDBJ databases">
        <authorList>
            <person name="Ryan C."/>
        </authorList>
    </citation>
    <scope>NUCLEOTIDE SEQUENCE [LARGE SCALE GENOMIC DNA]</scope>
</reference>
<name>A0ABC8WKJ3_9POAL</name>
<evidence type="ECO:0000313" key="3">
    <source>
        <dbReference type="EMBL" id="CAL4911559.1"/>
    </source>
</evidence>
<accession>A0ABC8WKJ3</accession>
<dbReference type="SUPFAM" id="SSF50494">
    <property type="entry name" value="Trypsin-like serine proteases"/>
    <property type="match status" value="1"/>
</dbReference>
<dbReference type="SUPFAM" id="SSF50156">
    <property type="entry name" value="PDZ domain-like"/>
    <property type="match status" value="1"/>
</dbReference>
<evidence type="ECO:0000256" key="1">
    <source>
        <dbReference type="SAM" id="MobiDB-lite"/>
    </source>
</evidence>
<feature type="chain" id="PRO_5044741546" description="PDZ domain-containing protein" evidence="2">
    <location>
        <begin position="21"/>
        <end position="535"/>
    </location>
</feature>
<evidence type="ECO:0000313" key="4">
    <source>
        <dbReference type="Proteomes" id="UP001497457"/>
    </source>
</evidence>
<dbReference type="Gene3D" id="2.30.42.10">
    <property type="match status" value="1"/>
</dbReference>
<feature type="signal peptide" evidence="2">
    <location>
        <begin position="1"/>
        <end position="20"/>
    </location>
</feature>
<dbReference type="InterPro" id="IPR009003">
    <property type="entry name" value="Peptidase_S1_PA"/>
</dbReference>
<evidence type="ECO:0008006" key="5">
    <source>
        <dbReference type="Google" id="ProtNLM"/>
    </source>
</evidence>
<feature type="compositionally biased region" description="Basic and acidic residues" evidence="1">
    <location>
        <begin position="47"/>
        <end position="62"/>
    </location>
</feature>
<keyword evidence="2" id="KW-0732">Signal</keyword>
<dbReference type="Gene3D" id="2.40.10.120">
    <property type="match status" value="1"/>
</dbReference>
<dbReference type="AlphaFoldDB" id="A0ABC8WKJ3"/>
<feature type="region of interest" description="Disordered" evidence="1">
    <location>
        <begin position="43"/>
        <end position="76"/>
    </location>
</feature>
<dbReference type="Pfam" id="PF13365">
    <property type="entry name" value="Trypsin_2"/>
    <property type="match status" value="1"/>
</dbReference>
<proteinExistence type="predicted"/>
<dbReference type="PANTHER" id="PTHR47389:SF5">
    <property type="entry name" value="OS09G0436700 PROTEIN"/>
    <property type="match status" value="1"/>
</dbReference>
<dbReference type="EMBL" id="OZ075122">
    <property type="protein sequence ID" value="CAL4911559.1"/>
    <property type="molecule type" value="Genomic_DNA"/>
</dbReference>
<evidence type="ECO:0000256" key="2">
    <source>
        <dbReference type="SAM" id="SignalP"/>
    </source>
</evidence>
<dbReference type="Proteomes" id="UP001497457">
    <property type="component" value="Chromosome 12b"/>
</dbReference>
<organism evidence="3 4">
    <name type="scientific">Urochloa decumbens</name>
    <dbReference type="NCBI Taxonomy" id="240449"/>
    <lineage>
        <taxon>Eukaryota</taxon>
        <taxon>Viridiplantae</taxon>
        <taxon>Streptophyta</taxon>
        <taxon>Embryophyta</taxon>
        <taxon>Tracheophyta</taxon>
        <taxon>Spermatophyta</taxon>
        <taxon>Magnoliopsida</taxon>
        <taxon>Liliopsida</taxon>
        <taxon>Poales</taxon>
        <taxon>Poaceae</taxon>
        <taxon>PACMAD clade</taxon>
        <taxon>Panicoideae</taxon>
        <taxon>Panicodae</taxon>
        <taxon>Paniceae</taxon>
        <taxon>Melinidinae</taxon>
        <taxon>Urochloa</taxon>
    </lineage>
</organism>
<dbReference type="InterPro" id="IPR036034">
    <property type="entry name" value="PDZ_sf"/>
</dbReference>
<gene>
    <name evidence="3" type="ORF">URODEC1_LOCUS15078</name>
</gene>